<evidence type="ECO:0000313" key="1">
    <source>
        <dbReference type="EMBL" id="ARF08855.1"/>
    </source>
</evidence>
<dbReference type="EMBL" id="KY684083">
    <property type="protein sequence ID" value="ARF08855.1"/>
    <property type="molecule type" value="Genomic_DNA"/>
</dbReference>
<reference evidence="1" key="1">
    <citation type="journal article" date="2017" name="Science">
        <title>Giant viruses with an expanded complement of translation system components.</title>
        <authorList>
            <person name="Schulz F."/>
            <person name="Yutin N."/>
            <person name="Ivanova N.N."/>
            <person name="Ortega D.R."/>
            <person name="Lee T.K."/>
            <person name="Vierheilig J."/>
            <person name="Daims H."/>
            <person name="Horn M."/>
            <person name="Wagner M."/>
            <person name="Jensen G.J."/>
            <person name="Kyrpides N.C."/>
            <person name="Koonin E.V."/>
            <person name="Woyke T."/>
        </authorList>
    </citation>
    <scope>NUCLEOTIDE SEQUENCE</scope>
    <source>
        <strain evidence="1">CTV1</strain>
    </source>
</reference>
<protein>
    <submittedName>
        <fullName evidence="1">Uncharacterized protein</fullName>
    </submittedName>
</protein>
<accession>A0A1V0SAV9</accession>
<gene>
    <name evidence="1" type="ORF">Catovirus_1_905</name>
</gene>
<sequence length="808" mass="95473">MNKKFTFKHLNSFFDDESLNYGIFGKNQARIYKDISTDAFTKTFLDGPANINLRHMFIDYCFYTIYKDIKINLNNKLIENNSYPLYGDENVYLIFKGGTVMNIVFNDVIKKKINALPNKTDSLQRTIVNYGASANSQINIPNYIDYKGNLTNINNITLNDYILDDLASNFKVSDVDFSIYIRCYDNRRYIVLHDIVTKILFVSLQSISNFFDDVYEQVITNTMNVNLNIYKNMTTIDNFDNQNYLEKNEIFNNNVDQVKNCLTVMKTYILDTFLNGNIIPNFDLQIIALMQTTYNIITNENIHYVLNIRKLLLYYETIVVMKYISGKMNNPIAINNQILNVLKNNIDNHINNKKAKLLKNDFYTLQKIIEFLRKIKGKYDPANTNEYNKDLYQPKYETSYVGTSRTVDRYIAQNGIVDPLFLVENDFENSGKLKIIPRYSSMMLAKNDANKQEEVIIIKNEFNTNNNKQDHQAYHYITFNNTIKKERNVYSIHSNFDLARIKLNIVLDNAIKKNNDVQLQSNYKIPTEFLDISIPNFDDHSRRAFINDINHHGLHTLCLHINNNDYFIDSYSPMDLYKDLEFVLFYQNNILPWVDSKYRKRIKRLVVCAFISHDINNDIISPMKDVVLLTNNVLSYLNNKDPNNLFPYHLFTKFIDVKSICPYTANIDLVNAHTYAKYKIEDMLNVFPNDRHDNIIKINDKYKYFDKYLTFLLFWTRLYHSKYRHRQEILSLINKFRNDYLFDSYDINDPNIIDKLFDNYKALLNEVLVNGVVMLSLYEQKSLNIVGGDREYISKYKKKYMLLKKQKY</sequence>
<proteinExistence type="predicted"/>
<organism evidence="1">
    <name type="scientific">Catovirus CTV1</name>
    <dbReference type="NCBI Taxonomy" id="1977631"/>
    <lineage>
        <taxon>Viruses</taxon>
        <taxon>Varidnaviria</taxon>
        <taxon>Bamfordvirae</taxon>
        <taxon>Nucleocytoviricota</taxon>
        <taxon>Megaviricetes</taxon>
        <taxon>Imitervirales</taxon>
        <taxon>Mimiviridae</taxon>
        <taxon>Klosneuvirinae</taxon>
        <taxon>Catovirus</taxon>
    </lineage>
</organism>
<name>A0A1V0SAV9_9VIRU</name>